<keyword evidence="3" id="KW-1185">Reference proteome</keyword>
<evidence type="ECO:0000313" key="3">
    <source>
        <dbReference type="Proteomes" id="UP000076761"/>
    </source>
</evidence>
<dbReference type="AlphaFoldDB" id="A0A165WA94"/>
<feature type="compositionally biased region" description="Basic and acidic residues" evidence="1">
    <location>
        <begin position="205"/>
        <end position="215"/>
    </location>
</feature>
<name>A0A165WA94_9AGAM</name>
<dbReference type="InParanoid" id="A0A165WA94"/>
<gene>
    <name evidence="2" type="ORF">NEOLEDRAFT_1174260</name>
</gene>
<protein>
    <submittedName>
        <fullName evidence="2">Uncharacterized protein</fullName>
    </submittedName>
</protein>
<feature type="compositionally biased region" description="Polar residues" evidence="1">
    <location>
        <begin position="316"/>
        <end position="329"/>
    </location>
</feature>
<reference evidence="2 3" key="1">
    <citation type="journal article" date="2016" name="Mol. Biol. Evol.">
        <title>Comparative Genomics of Early-Diverging Mushroom-Forming Fungi Provides Insights into the Origins of Lignocellulose Decay Capabilities.</title>
        <authorList>
            <person name="Nagy L.G."/>
            <person name="Riley R."/>
            <person name="Tritt A."/>
            <person name="Adam C."/>
            <person name="Daum C."/>
            <person name="Floudas D."/>
            <person name="Sun H."/>
            <person name="Yadav J.S."/>
            <person name="Pangilinan J."/>
            <person name="Larsson K.H."/>
            <person name="Matsuura K."/>
            <person name="Barry K."/>
            <person name="Labutti K."/>
            <person name="Kuo R."/>
            <person name="Ohm R.A."/>
            <person name="Bhattacharya S.S."/>
            <person name="Shirouzu T."/>
            <person name="Yoshinaga Y."/>
            <person name="Martin F.M."/>
            <person name="Grigoriev I.V."/>
            <person name="Hibbett D.S."/>
        </authorList>
    </citation>
    <scope>NUCLEOTIDE SEQUENCE [LARGE SCALE GENOMIC DNA]</scope>
    <source>
        <strain evidence="2 3">HHB14362 ss-1</strain>
    </source>
</reference>
<evidence type="ECO:0000256" key="1">
    <source>
        <dbReference type="SAM" id="MobiDB-lite"/>
    </source>
</evidence>
<feature type="region of interest" description="Disordered" evidence="1">
    <location>
        <begin position="255"/>
        <end position="333"/>
    </location>
</feature>
<proteinExistence type="predicted"/>
<feature type="compositionally biased region" description="Acidic residues" evidence="1">
    <location>
        <begin position="192"/>
        <end position="204"/>
    </location>
</feature>
<dbReference type="EMBL" id="KV425551">
    <property type="protein sequence ID" value="KZT30900.1"/>
    <property type="molecule type" value="Genomic_DNA"/>
</dbReference>
<feature type="region of interest" description="Disordered" evidence="1">
    <location>
        <begin position="162"/>
        <end position="215"/>
    </location>
</feature>
<organism evidence="2 3">
    <name type="scientific">Neolentinus lepideus HHB14362 ss-1</name>
    <dbReference type="NCBI Taxonomy" id="1314782"/>
    <lineage>
        <taxon>Eukaryota</taxon>
        <taxon>Fungi</taxon>
        <taxon>Dikarya</taxon>
        <taxon>Basidiomycota</taxon>
        <taxon>Agaricomycotina</taxon>
        <taxon>Agaricomycetes</taxon>
        <taxon>Gloeophyllales</taxon>
        <taxon>Gloeophyllaceae</taxon>
        <taxon>Neolentinus</taxon>
    </lineage>
</organism>
<dbReference type="Proteomes" id="UP000076761">
    <property type="component" value="Unassembled WGS sequence"/>
</dbReference>
<feature type="compositionally biased region" description="Low complexity" evidence="1">
    <location>
        <begin position="264"/>
        <end position="277"/>
    </location>
</feature>
<accession>A0A165WA94</accession>
<evidence type="ECO:0000313" key="2">
    <source>
        <dbReference type="EMBL" id="KZT30900.1"/>
    </source>
</evidence>
<dbReference type="OrthoDB" id="2537650at2759"/>
<feature type="compositionally biased region" description="Polar residues" evidence="1">
    <location>
        <begin position="69"/>
        <end position="96"/>
    </location>
</feature>
<sequence>MLGSWFAAKARKEGDTEDSTSVSPSVRRRLSVSHRDGEDTSRVTPAVLSNPHDSILADLTTRGRDPTPSVKSSAGVQQGSPVQHGQQEQDPSSVSPALTVPIPVPETIYDPFTGAALGTIHAPESTVLEDPEATRDQLWSHLSQIRELQSDIAAMHVAMEKIGQPDGKRNRKGKAERIATAASRLRERESVWDTEGEGETEPELDTDKEKKKAKDEEFDRLADRFTGRKEAINEIMNKLDKLSQAVTEFHALREPSIDFSASHTNTATTDPTPTTSPVAHSATGAASPPSVPVDLTEDIFSTSKPPTRSDDCPSNAAPSSHTDMSSQLGIETKPAKLPLPILLTQLGDDHPV</sequence>
<feature type="region of interest" description="Disordered" evidence="1">
    <location>
        <begin position="1"/>
        <end position="99"/>
    </location>
</feature>